<organism evidence="2 4">
    <name type="scientific">Acetivibrio saccincola</name>
    <dbReference type="NCBI Taxonomy" id="1677857"/>
    <lineage>
        <taxon>Bacteria</taxon>
        <taxon>Bacillati</taxon>
        <taxon>Bacillota</taxon>
        <taxon>Clostridia</taxon>
        <taxon>Eubacteriales</taxon>
        <taxon>Oscillospiraceae</taxon>
        <taxon>Acetivibrio</taxon>
    </lineage>
</organism>
<evidence type="ECO:0000313" key="3">
    <source>
        <dbReference type="EMBL" id="PQQ65874.1"/>
    </source>
</evidence>
<evidence type="ECO:0000313" key="2">
    <source>
        <dbReference type="EMBL" id="AUG59047.1"/>
    </source>
</evidence>
<dbReference type="InterPro" id="IPR003781">
    <property type="entry name" value="CoA-bd"/>
</dbReference>
<dbReference type="Proteomes" id="UP000233534">
    <property type="component" value="Chromosome"/>
</dbReference>
<reference evidence="2 4" key="1">
    <citation type="submission" date="2017-12" db="EMBL/GenBank/DDBJ databases">
        <title>Complete genome sequence of Herbivorax saccincola GGR1, a novel Cellulosome-producing hydrolytic bacterium in a thermophilic biogas plant, established by Illumina and Nanopore MinION sequencing.</title>
        <authorList>
            <person name="Pechtl A."/>
            <person name="Ruckert C."/>
            <person name="Koeck D.E."/>
            <person name="Maus I."/>
            <person name="Winkler A."/>
            <person name="Kalinowski J."/>
            <person name="Puhler A."/>
            <person name="Schwarz W.W."/>
            <person name="Zverlov V.V."/>
            <person name="Schluter A."/>
            <person name="Liebl W."/>
        </authorList>
    </citation>
    <scope>NUCLEOTIDE SEQUENCE [LARGE SCALE GENOMIC DNA]</scope>
    <source>
        <strain evidence="2">GGR1</strain>
        <strain evidence="4">SR1</strain>
    </source>
</reference>
<dbReference type="PANTHER" id="PTHR33303">
    <property type="entry name" value="CYTOPLASMIC PROTEIN-RELATED"/>
    <property type="match status" value="1"/>
</dbReference>
<gene>
    <name evidence="3" type="ORF">B9R14_03215</name>
    <name evidence="2" type="ORF">HVS_16040</name>
</gene>
<name>A0A2K9E5R5_9FIRM</name>
<protein>
    <submittedName>
        <fullName evidence="2">CoA binding domain protein</fullName>
    </submittedName>
    <submittedName>
        <fullName evidence="3">CoA-binding protein</fullName>
    </submittedName>
</protein>
<dbReference type="Pfam" id="PF13380">
    <property type="entry name" value="CoA_binding_2"/>
    <property type="match status" value="1"/>
</dbReference>
<evidence type="ECO:0000313" key="5">
    <source>
        <dbReference type="Proteomes" id="UP000239720"/>
    </source>
</evidence>
<dbReference type="EMBL" id="CP025197">
    <property type="protein sequence ID" value="AUG59047.1"/>
    <property type="molecule type" value="Genomic_DNA"/>
</dbReference>
<dbReference type="KEGG" id="hsc:HVS_16040"/>
<dbReference type="SMART" id="SM00881">
    <property type="entry name" value="CoA_binding"/>
    <property type="match status" value="1"/>
</dbReference>
<dbReference type="Gene3D" id="3.40.50.720">
    <property type="entry name" value="NAD(P)-binding Rossmann-like Domain"/>
    <property type="match status" value="1"/>
</dbReference>
<proteinExistence type="predicted"/>
<evidence type="ECO:0000259" key="1">
    <source>
        <dbReference type="SMART" id="SM00881"/>
    </source>
</evidence>
<keyword evidence="4" id="KW-1185">Reference proteome</keyword>
<dbReference type="SUPFAM" id="SSF51735">
    <property type="entry name" value="NAD(P)-binding Rossmann-fold domains"/>
    <property type="match status" value="1"/>
</dbReference>
<dbReference type="AlphaFoldDB" id="A0A2K9E5R5"/>
<reference evidence="3 5" key="2">
    <citation type="journal article" date="2018" name="Syst. Appl. Microbiol.">
        <title>Characterization and high-quality draft genome sequence of Herbivorax saccincola A7, an anaerobic, alkaliphilic, thermophilic, cellulolytic, and xylanolytic bacterium.</title>
        <authorList>
            <person name="Aikawa S."/>
            <person name="Baramee S."/>
            <person name="Sermsathanaswadi J."/>
            <person name="Thianheng P."/>
            <person name="Tachaapaikoon C."/>
            <person name="Shikata A."/>
            <person name="Waeonukul R."/>
            <person name="Pason P."/>
            <person name="Ratanakhanokchai K."/>
            <person name="Kosugi A."/>
        </authorList>
    </citation>
    <scope>NUCLEOTIDE SEQUENCE [LARGE SCALE GENOMIC DNA]</scope>
    <source>
        <strain evidence="3 5">A7</strain>
    </source>
</reference>
<dbReference type="RefSeq" id="WP_101303852.1">
    <property type="nucleotide sequence ID" value="NZ_CP025197.1"/>
</dbReference>
<evidence type="ECO:0000313" key="4">
    <source>
        <dbReference type="Proteomes" id="UP000233534"/>
    </source>
</evidence>
<dbReference type="EMBL" id="NEMB01000003">
    <property type="protein sequence ID" value="PQQ65874.1"/>
    <property type="molecule type" value="Genomic_DNA"/>
</dbReference>
<dbReference type="OrthoDB" id="9804695at2"/>
<dbReference type="PANTHER" id="PTHR33303:SF2">
    <property type="entry name" value="COA-BINDING DOMAIN-CONTAINING PROTEIN"/>
    <property type="match status" value="1"/>
</dbReference>
<accession>A0A2K9E5R5</accession>
<sequence>MLEQKMLEKKVWAVVGVSQNPEKYGNMIYKKLKRYGYKVYPVNPNYQTIEGDKCYSSLSQLPEKPDVVNMVVSPNIGKSVIEEAADLGVEYIWLQPGTHNEEIVKLIDKKGMNAVKACVLMSLK</sequence>
<feature type="domain" description="CoA-binding" evidence="1">
    <location>
        <begin position="6"/>
        <end position="98"/>
    </location>
</feature>
<dbReference type="Proteomes" id="UP000239720">
    <property type="component" value="Unassembled WGS sequence"/>
</dbReference>
<dbReference type="InterPro" id="IPR036291">
    <property type="entry name" value="NAD(P)-bd_dom_sf"/>
</dbReference>